<dbReference type="GO" id="GO:0015499">
    <property type="term" value="F:formate transmembrane transporter activity"/>
    <property type="evidence" value="ECO:0007669"/>
    <property type="project" value="TreeGrafter"/>
</dbReference>
<feature type="transmembrane region" description="Helical" evidence="7">
    <location>
        <begin position="28"/>
        <end position="49"/>
    </location>
</feature>
<gene>
    <name evidence="8" type="ORF">HMPREF1705_03698</name>
</gene>
<feature type="transmembrane region" description="Helical" evidence="7">
    <location>
        <begin position="109"/>
        <end position="128"/>
    </location>
</feature>
<evidence type="ECO:0000256" key="7">
    <source>
        <dbReference type="SAM" id="Phobius"/>
    </source>
</evidence>
<dbReference type="OrthoDB" id="9786493at2"/>
<keyword evidence="5 7" id="KW-0472">Membrane</keyword>
<feature type="transmembrane region" description="Helical" evidence="7">
    <location>
        <begin position="155"/>
        <end position="177"/>
    </location>
</feature>
<dbReference type="InterPro" id="IPR000292">
    <property type="entry name" value="For/NO2_transpt"/>
</dbReference>
<feature type="transmembrane region" description="Helical" evidence="7">
    <location>
        <begin position="69"/>
        <end position="97"/>
    </location>
</feature>
<dbReference type="eggNOG" id="COG2116">
    <property type="taxonomic scope" value="Bacteria"/>
</dbReference>
<evidence type="ECO:0000313" key="9">
    <source>
        <dbReference type="Proteomes" id="UP000005273"/>
    </source>
</evidence>
<dbReference type="EMBL" id="ACJX03000001">
    <property type="protein sequence ID" value="KRT36414.1"/>
    <property type="molecule type" value="Genomic_DNA"/>
</dbReference>
<dbReference type="GO" id="GO:0005886">
    <property type="term" value="C:plasma membrane"/>
    <property type="evidence" value="ECO:0007669"/>
    <property type="project" value="TreeGrafter"/>
</dbReference>
<comment type="subcellular location">
    <subcellularLocation>
        <location evidence="1">Membrane</location>
        <topology evidence="1">Multi-pass membrane protein</topology>
    </subcellularLocation>
</comment>
<dbReference type="RefSeq" id="WP_009200898.1">
    <property type="nucleotide sequence ID" value="NZ_ACJX03000001.1"/>
</dbReference>
<evidence type="ECO:0000256" key="2">
    <source>
        <dbReference type="ARBA" id="ARBA00022448"/>
    </source>
</evidence>
<dbReference type="PROSITE" id="PS01005">
    <property type="entry name" value="FORMATE_NITRITE_TP_1"/>
    <property type="match status" value="1"/>
</dbReference>
<dbReference type="PANTHER" id="PTHR30520:SF6">
    <property type="entry name" value="FORMATE_NITRATE FAMILY TRANSPORTER (EUROFUNG)"/>
    <property type="match status" value="1"/>
</dbReference>
<keyword evidence="4 7" id="KW-1133">Transmembrane helix</keyword>
<evidence type="ECO:0000256" key="5">
    <source>
        <dbReference type="ARBA" id="ARBA00023136"/>
    </source>
</evidence>
<organism evidence="8 9">
    <name type="scientific">Acetomicrobium hydrogeniformans ATCC BAA-1850</name>
    <dbReference type="NCBI Taxonomy" id="592015"/>
    <lineage>
        <taxon>Bacteria</taxon>
        <taxon>Thermotogati</taxon>
        <taxon>Synergistota</taxon>
        <taxon>Synergistia</taxon>
        <taxon>Synergistales</taxon>
        <taxon>Acetomicrobiaceae</taxon>
        <taxon>Acetomicrobium</taxon>
    </lineage>
</organism>
<keyword evidence="2" id="KW-0813">Transport</keyword>
<keyword evidence="9" id="KW-1185">Reference proteome</keyword>
<dbReference type="PANTHER" id="PTHR30520">
    <property type="entry name" value="FORMATE TRANSPORTER-RELATED"/>
    <property type="match status" value="1"/>
</dbReference>
<evidence type="ECO:0000256" key="3">
    <source>
        <dbReference type="ARBA" id="ARBA00022692"/>
    </source>
</evidence>
<sequence>MSFKSPADIANSACATATGKCSLRISQMLFLGFLAGAYIGFGGFLYTVVTQDLSQYVGLGLSKLVGGASFTVGLMLVIIAGGELFTGNCLIPIGALAGCVTLKEILKNWVIVYFANLIGSLFLAYLIYRTGLASDAVGSNALKIASGKMSLPFEIAFFSGILCNWLVVLAVWMAMAAEDIISKIFAIFFPIMAFVASGFEHSIANMYFMALGILLKNNEGLVSQAGLSSHSLDALSVGGFLNNIIPVTLGNIIGGVVFVALFYYLAYKDKIKA</sequence>
<dbReference type="FunFam" id="1.20.1080.10:FF:000011">
    <property type="entry name" value="Formate family transporter"/>
    <property type="match status" value="1"/>
</dbReference>
<evidence type="ECO:0000313" key="8">
    <source>
        <dbReference type="EMBL" id="KRT36414.1"/>
    </source>
</evidence>
<comment type="similarity">
    <text evidence="6">Belongs to the FNT transporter (TC 1.A.16) family.</text>
</comment>
<reference evidence="9" key="1">
    <citation type="submission" date="2012-09" db="EMBL/GenBank/DDBJ databases">
        <authorList>
            <person name="Weinstock G."/>
            <person name="Sodergren E."/>
            <person name="Clifton S."/>
            <person name="Fulton L."/>
            <person name="Fulton B."/>
            <person name="Courtney L."/>
            <person name="Fronick C."/>
            <person name="Harrison M."/>
            <person name="Strong C."/>
            <person name="Farmer C."/>
            <person name="Delehaunty K."/>
            <person name="Markovic C."/>
            <person name="Hall O."/>
            <person name="Minx P."/>
            <person name="Tomlinson C."/>
            <person name="Mitreva M."/>
            <person name="Nelson J."/>
            <person name="Hou S."/>
            <person name="Wollam A."/>
            <person name="Pepin K.H."/>
            <person name="Johnson M."/>
            <person name="Bhonagiri V."/>
            <person name="Nash W.E."/>
            <person name="Suruliraj S."/>
            <person name="Warren W."/>
            <person name="Chinwalla A."/>
            <person name="Mardis E.R."/>
            <person name="Wilson R.K."/>
        </authorList>
    </citation>
    <scope>NUCLEOTIDE SEQUENCE [LARGE SCALE GENOMIC DNA]</scope>
    <source>
        <strain evidence="9">OS1</strain>
    </source>
</reference>
<feature type="transmembrane region" description="Helical" evidence="7">
    <location>
        <begin position="184"/>
        <end position="208"/>
    </location>
</feature>
<dbReference type="Pfam" id="PF01226">
    <property type="entry name" value="Form_Nir_trans"/>
    <property type="match status" value="1"/>
</dbReference>
<dbReference type="Gene3D" id="1.20.1080.10">
    <property type="entry name" value="Glycerol uptake facilitator protein"/>
    <property type="match status" value="1"/>
</dbReference>
<dbReference type="AlphaFoldDB" id="A0A0T5XEQ0"/>
<evidence type="ECO:0000256" key="1">
    <source>
        <dbReference type="ARBA" id="ARBA00004141"/>
    </source>
</evidence>
<comment type="caution">
    <text evidence="8">The sequence shown here is derived from an EMBL/GenBank/DDBJ whole genome shotgun (WGS) entry which is preliminary data.</text>
</comment>
<feature type="transmembrane region" description="Helical" evidence="7">
    <location>
        <begin position="244"/>
        <end position="266"/>
    </location>
</feature>
<proteinExistence type="inferred from homology"/>
<evidence type="ECO:0000256" key="6">
    <source>
        <dbReference type="ARBA" id="ARBA00049660"/>
    </source>
</evidence>
<protein>
    <submittedName>
        <fullName evidence="8">Putative formate transporter FocA</fullName>
    </submittedName>
</protein>
<keyword evidence="3 7" id="KW-0812">Transmembrane</keyword>
<dbReference type="NCBIfam" id="TIGR00790">
    <property type="entry name" value="fnt"/>
    <property type="match status" value="1"/>
</dbReference>
<dbReference type="Proteomes" id="UP000005273">
    <property type="component" value="Unassembled WGS sequence"/>
</dbReference>
<name>A0A0T5XEQ0_9BACT</name>
<dbReference type="STRING" id="592015.HMPREF1705_03698"/>
<accession>A0A0T5XEQ0</accession>
<evidence type="ECO:0000256" key="4">
    <source>
        <dbReference type="ARBA" id="ARBA00022989"/>
    </source>
</evidence>
<dbReference type="InterPro" id="IPR024002">
    <property type="entry name" value="For/NO2_transpt_CS"/>
</dbReference>
<dbReference type="InterPro" id="IPR023271">
    <property type="entry name" value="Aquaporin-like"/>
</dbReference>